<name>X1RF91_9ZZZZ</name>
<dbReference type="EMBL" id="BARV01033818">
    <property type="protein sequence ID" value="GAI54259.1"/>
    <property type="molecule type" value="Genomic_DNA"/>
</dbReference>
<accession>X1RF91</accession>
<evidence type="ECO:0000313" key="1">
    <source>
        <dbReference type="EMBL" id="GAI54259.1"/>
    </source>
</evidence>
<gene>
    <name evidence="1" type="ORF">S06H3_53094</name>
</gene>
<protein>
    <submittedName>
        <fullName evidence="1">Uncharacterized protein</fullName>
    </submittedName>
</protein>
<proteinExistence type="predicted"/>
<organism evidence="1">
    <name type="scientific">marine sediment metagenome</name>
    <dbReference type="NCBI Taxonomy" id="412755"/>
    <lineage>
        <taxon>unclassified sequences</taxon>
        <taxon>metagenomes</taxon>
        <taxon>ecological metagenomes</taxon>
    </lineage>
</organism>
<dbReference type="AlphaFoldDB" id="X1RF91"/>
<sequence length="142" mass="16401">MINNSDDENKRLASRCAIITDDDRNKETEEISSRAKKALNLKGGNLKVCLGEITFEYELFMAGNNEDIILKIYNKIHSGTKFKQNSKKERADFLIKKLNDFKDKSELSHRLAIKLDEDIDARNKFEVSDYIKDAIKWVVKGE</sequence>
<comment type="caution">
    <text evidence="1">The sequence shown here is derived from an EMBL/GenBank/DDBJ whole genome shotgun (WGS) entry which is preliminary data.</text>
</comment>
<reference evidence="1" key="1">
    <citation type="journal article" date="2014" name="Front. Microbiol.">
        <title>High frequency of phylogenetically diverse reductive dehalogenase-homologous genes in deep subseafloor sedimentary metagenomes.</title>
        <authorList>
            <person name="Kawai M."/>
            <person name="Futagami T."/>
            <person name="Toyoda A."/>
            <person name="Takaki Y."/>
            <person name="Nishi S."/>
            <person name="Hori S."/>
            <person name="Arai W."/>
            <person name="Tsubouchi T."/>
            <person name="Morono Y."/>
            <person name="Uchiyama I."/>
            <person name="Ito T."/>
            <person name="Fujiyama A."/>
            <person name="Inagaki F."/>
            <person name="Takami H."/>
        </authorList>
    </citation>
    <scope>NUCLEOTIDE SEQUENCE</scope>
    <source>
        <strain evidence="1">Expedition CK06-06</strain>
    </source>
</reference>